<name>A0ABV1JCU7_9ACTN</name>
<organism evidence="1 2">
    <name type="scientific">Raoultibacter massiliensis</name>
    <dbReference type="NCBI Taxonomy" id="1852371"/>
    <lineage>
        <taxon>Bacteria</taxon>
        <taxon>Bacillati</taxon>
        <taxon>Actinomycetota</taxon>
        <taxon>Coriobacteriia</taxon>
        <taxon>Eggerthellales</taxon>
        <taxon>Eggerthellaceae</taxon>
        <taxon>Raoultibacter</taxon>
    </lineage>
</organism>
<protein>
    <recommendedName>
        <fullName evidence="3">Lipoprotein</fullName>
    </recommendedName>
</protein>
<gene>
    <name evidence="1" type="ORF">AAA083_05975</name>
</gene>
<dbReference type="RefSeq" id="WP_102374521.1">
    <property type="nucleotide sequence ID" value="NZ_JBBNOP010000004.1"/>
</dbReference>
<sequence>MGLNASGIASRMIGIAIALLIGLSIVSGCSSEECDDCGKTFSGQAYYQSYVSNASYNPYREDGGELYEGVGAICEECARDRWGGDYRDHKAK</sequence>
<evidence type="ECO:0000313" key="1">
    <source>
        <dbReference type="EMBL" id="MEQ3362517.1"/>
    </source>
</evidence>
<comment type="caution">
    <text evidence="1">The sequence shown here is derived from an EMBL/GenBank/DDBJ whole genome shotgun (WGS) entry which is preliminary data.</text>
</comment>
<keyword evidence="2" id="KW-1185">Reference proteome</keyword>
<dbReference type="EMBL" id="JBBNOP010000004">
    <property type="protein sequence ID" value="MEQ3362517.1"/>
    <property type="molecule type" value="Genomic_DNA"/>
</dbReference>
<dbReference type="Proteomes" id="UP001487305">
    <property type="component" value="Unassembled WGS sequence"/>
</dbReference>
<reference evidence="1 2" key="1">
    <citation type="submission" date="2024-04" db="EMBL/GenBank/DDBJ databases">
        <title>Human intestinal bacterial collection.</title>
        <authorList>
            <person name="Pauvert C."/>
            <person name="Hitch T.C.A."/>
            <person name="Clavel T."/>
        </authorList>
    </citation>
    <scope>NUCLEOTIDE SEQUENCE [LARGE SCALE GENOMIC DNA]</scope>
    <source>
        <strain evidence="1 2">CLA-KB-H42</strain>
    </source>
</reference>
<accession>A0ABV1JCU7</accession>
<proteinExistence type="predicted"/>
<evidence type="ECO:0008006" key="3">
    <source>
        <dbReference type="Google" id="ProtNLM"/>
    </source>
</evidence>
<evidence type="ECO:0000313" key="2">
    <source>
        <dbReference type="Proteomes" id="UP001487305"/>
    </source>
</evidence>